<dbReference type="InterPro" id="IPR037523">
    <property type="entry name" value="VOC_core"/>
</dbReference>
<protein>
    <submittedName>
        <fullName evidence="3">Extradiol dioxygenase family protein</fullName>
    </submittedName>
</protein>
<dbReference type="InterPro" id="IPR050383">
    <property type="entry name" value="GlyoxalaseI/FosfomycinResist"/>
</dbReference>
<dbReference type="SUPFAM" id="SSF54593">
    <property type="entry name" value="Glyoxalase/Bleomycin resistance protein/Dihydroxybiphenyl dioxygenase"/>
    <property type="match status" value="1"/>
</dbReference>
<dbReference type="GO" id="GO:0051213">
    <property type="term" value="F:dioxygenase activity"/>
    <property type="evidence" value="ECO:0007669"/>
    <property type="project" value="UniProtKB-KW"/>
</dbReference>
<feature type="region of interest" description="Disordered" evidence="1">
    <location>
        <begin position="127"/>
        <end position="147"/>
    </location>
</feature>
<keyword evidence="4" id="KW-1185">Reference proteome</keyword>
<dbReference type="AlphaFoldDB" id="A0A2W7NPP1"/>
<reference evidence="3" key="1">
    <citation type="submission" date="2018-06" db="EMBL/GenBank/DDBJ databases">
        <title>Genomic Encyclopedia of Type Strains, Phase IV (KMG-V): Genome sequencing to study the core and pangenomes of soil and plant-associated prokaryotes.</title>
        <authorList>
            <person name="Whitman W."/>
        </authorList>
    </citation>
    <scope>NUCLEOTIDE SEQUENCE [LARGE SCALE GENOMIC DNA]</scope>
    <source>
        <strain evidence="3">MLR2-44</strain>
    </source>
</reference>
<dbReference type="InterPro" id="IPR029068">
    <property type="entry name" value="Glyas_Bleomycin-R_OHBP_Dase"/>
</dbReference>
<evidence type="ECO:0000313" key="3">
    <source>
        <dbReference type="EMBL" id="PZX23400.1"/>
    </source>
</evidence>
<keyword evidence="3" id="KW-0223">Dioxygenase</keyword>
<dbReference type="PANTHER" id="PTHR21366">
    <property type="entry name" value="GLYOXALASE FAMILY PROTEIN"/>
    <property type="match status" value="1"/>
</dbReference>
<dbReference type="PROSITE" id="PS51819">
    <property type="entry name" value="VOC"/>
    <property type="match status" value="1"/>
</dbReference>
<name>A0A2W7NPP1_9BURK</name>
<dbReference type="InterPro" id="IPR004360">
    <property type="entry name" value="Glyas_Fos-R_dOase_dom"/>
</dbReference>
<organism evidence="3 4">
    <name type="scientific">Cupriavidus phytorum</name>
    <dbReference type="NCBI Taxonomy" id="3024399"/>
    <lineage>
        <taxon>Bacteria</taxon>
        <taxon>Pseudomonadati</taxon>
        <taxon>Pseudomonadota</taxon>
        <taxon>Betaproteobacteria</taxon>
        <taxon>Burkholderiales</taxon>
        <taxon>Burkholderiaceae</taxon>
        <taxon>Cupriavidus</taxon>
    </lineage>
</organism>
<dbReference type="PANTHER" id="PTHR21366:SF14">
    <property type="entry name" value="GLYOXALASE DOMAIN-CONTAINING PROTEIN 5"/>
    <property type="match status" value="1"/>
</dbReference>
<dbReference type="EMBL" id="QKZN01000012">
    <property type="protein sequence ID" value="PZX23400.1"/>
    <property type="molecule type" value="Genomic_DNA"/>
</dbReference>
<keyword evidence="3" id="KW-0560">Oxidoreductase</keyword>
<gene>
    <name evidence="3" type="ORF">C7416_1125</name>
</gene>
<evidence type="ECO:0000313" key="4">
    <source>
        <dbReference type="Proteomes" id="UP000249638"/>
    </source>
</evidence>
<evidence type="ECO:0000259" key="2">
    <source>
        <dbReference type="PROSITE" id="PS51819"/>
    </source>
</evidence>
<proteinExistence type="predicted"/>
<dbReference type="Pfam" id="PF00903">
    <property type="entry name" value="Glyoxalase"/>
    <property type="match status" value="1"/>
</dbReference>
<sequence>MTDCTTDATFRILGIDHLVLRSADVAALRRFYVDVLGCSVEREQADLGLTQLRAGASLIDLVTLDGPLGRAGGAGPGAQGRNLDHFCLRIEPFDAQALRALLARHGVDAGEVAQRFGAEGKGPSLYVQDPDGNVVELKGPPTPVTAQ</sequence>
<dbReference type="Proteomes" id="UP000249638">
    <property type="component" value="Unassembled WGS sequence"/>
</dbReference>
<dbReference type="Gene3D" id="3.10.180.10">
    <property type="entry name" value="2,3-Dihydroxybiphenyl 1,2-Dioxygenase, domain 1"/>
    <property type="match status" value="1"/>
</dbReference>
<feature type="domain" description="VOC" evidence="2">
    <location>
        <begin position="14"/>
        <end position="140"/>
    </location>
</feature>
<comment type="caution">
    <text evidence="3">The sequence shown here is derived from an EMBL/GenBank/DDBJ whole genome shotgun (WGS) entry which is preliminary data.</text>
</comment>
<accession>A0A2W7NPP1</accession>
<evidence type="ECO:0000256" key="1">
    <source>
        <dbReference type="SAM" id="MobiDB-lite"/>
    </source>
</evidence>